<keyword evidence="2" id="KW-0121">Carboxypeptidase</keyword>
<dbReference type="GO" id="GO:0004180">
    <property type="term" value="F:carboxypeptidase activity"/>
    <property type="evidence" value="ECO:0007669"/>
    <property type="project" value="UniProtKB-KW"/>
</dbReference>
<feature type="domain" description="Peptidase M15A C-terminal" evidence="1">
    <location>
        <begin position="110"/>
        <end position="195"/>
    </location>
</feature>
<dbReference type="Gene3D" id="3.30.1380.10">
    <property type="match status" value="1"/>
</dbReference>
<dbReference type="RefSeq" id="WP_190418416.1">
    <property type="nucleotide sequence ID" value="NZ_JAMPKK010000009.1"/>
</dbReference>
<protein>
    <submittedName>
        <fullName evidence="2">D-Ala-D-Ala carboxypeptidase family metallohydrolase</fullName>
    </submittedName>
</protein>
<dbReference type="Proteomes" id="UP001442494">
    <property type="component" value="Unassembled WGS sequence"/>
</dbReference>
<keyword evidence="3" id="KW-1185">Reference proteome</keyword>
<dbReference type="InterPro" id="IPR013230">
    <property type="entry name" value="Peptidase_M15A_C"/>
</dbReference>
<evidence type="ECO:0000259" key="1">
    <source>
        <dbReference type="Pfam" id="PF08291"/>
    </source>
</evidence>
<keyword evidence="2" id="KW-0378">Hydrolase</keyword>
<keyword evidence="2" id="KW-0645">Protease</keyword>
<dbReference type="Pfam" id="PF08291">
    <property type="entry name" value="Peptidase_M15_3"/>
    <property type="match status" value="1"/>
</dbReference>
<evidence type="ECO:0000313" key="2">
    <source>
        <dbReference type="EMBL" id="MEP0864074.1"/>
    </source>
</evidence>
<reference evidence="2 3" key="1">
    <citation type="submission" date="2022-04" db="EMBL/GenBank/DDBJ databases">
        <title>Positive selection, recombination, and allopatry shape intraspecific diversity of widespread and dominant cyanobacteria.</title>
        <authorList>
            <person name="Wei J."/>
            <person name="Shu W."/>
            <person name="Hu C."/>
        </authorList>
    </citation>
    <scope>NUCLEOTIDE SEQUENCE [LARGE SCALE GENOMIC DNA]</scope>
    <source>
        <strain evidence="2 3">GB2-A5</strain>
    </source>
</reference>
<dbReference type="InterPro" id="IPR009045">
    <property type="entry name" value="Zn_M74/Hedgehog-like"/>
</dbReference>
<dbReference type="SUPFAM" id="SSF55166">
    <property type="entry name" value="Hedgehog/DD-peptidase"/>
    <property type="match status" value="1"/>
</dbReference>
<dbReference type="EMBL" id="JAMPKK010000009">
    <property type="protein sequence ID" value="MEP0864074.1"/>
    <property type="molecule type" value="Genomic_DNA"/>
</dbReference>
<evidence type="ECO:0000313" key="3">
    <source>
        <dbReference type="Proteomes" id="UP001442494"/>
    </source>
</evidence>
<comment type="caution">
    <text evidence="2">The sequence shown here is derived from an EMBL/GenBank/DDBJ whole genome shotgun (WGS) entry which is preliminary data.</text>
</comment>
<accession>A0ABV0JKW2</accession>
<proteinExistence type="predicted"/>
<sequence>MEFKLRNAFKFYQNLDHQNQAIDELEQWLHDKHPEELEKFHQALLSGPTPEIHAEAIALPKKQTSEILDLASYSDKIRLDDPIIPGGDITWAEAIPNGDRHLPENKEIVQNIITLAEQLQVIRDQIGKPFRITSWYHHQPFGFKLNGASKKEYVMGGAVDFWVEGYTGPQLAQMLDWWEGGLGTYLYVPYMVHLDIGPRRRWQAPYPR</sequence>
<organism evidence="2 3">
    <name type="scientific">Funiculus sociatus GB2-A5</name>
    <dbReference type="NCBI Taxonomy" id="2933946"/>
    <lineage>
        <taxon>Bacteria</taxon>
        <taxon>Bacillati</taxon>
        <taxon>Cyanobacteriota</taxon>
        <taxon>Cyanophyceae</taxon>
        <taxon>Coleofasciculales</taxon>
        <taxon>Coleofasciculaceae</taxon>
        <taxon>Funiculus</taxon>
    </lineage>
</organism>
<gene>
    <name evidence="2" type="ORF">NDI37_06300</name>
</gene>
<name>A0ABV0JKW2_9CYAN</name>